<dbReference type="Proteomes" id="UP001180020">
    <property type="component" value="Unassembled WGS sequence"/>
</dbReference>
<gene>
    <name evidence="2" type="ORF">QJS10_CPB17g01328</name>
</gene>
<evidence type="ECO:0000313" key="2">
    <source>
        <dbReference type="EMBL" id="KAK1292932.1"/>
    </source>
</evidence>
<name>A0AAV9CVJ1_ACOCL</name>
<evidence type="ECO:0000313" key="3">
    <source>
        <dbReference type="Proteomes" id="UP001180020"/>
    </source>
</evidence>
<dbReference type="EMBL" id="JAUJYO010000017">
    <property type="protein sequence ID" value="KAK1292932.1"/>
    <property type="molecule type" value="Genomic_DNA"/>
</dbReference>
<accession>A0AAV9CVJ1</accession>
<proteinExistence type="predicted"/>
<reference evidence="2" key="1">
    <citation type="journal article" date="2023" name="Nat. Commun.">
        <title>Diploid and tetraploid genomes of Acorus and the evolution of monocots.</title>
        <authorList>
            <person name="Ma L."/>
            <person name="Liu K.W."/>
            <person name="Li Z."/>
            <person name="Hsiao Y.Y."/>
            <person name="Qi Y."/>
            <person name="Fu T."/>
            <person name="Tang G.D."/>
            <person name="Zhang D."/>
            <person name="Sun W.H."/>
            <person name="Liu D.K."/>
            <person name="Li Y."/>
            <person name="Chen G.Z."/>
            <person name="Liu X.D."/>
            <person name="Liao X.Y."/>
            <person name="Jiang Y.T."/>
            <person name="Yu X."/>
            <person name="Hao Y."/>
            <person name="Huang J."/>
            <person name="Zhao X.W."/>
            <person name="Ke S."/>
            <person name="Chen Y.Y."/>
            <person name="Wu W.L."/>
            <person name="Hsu J.L."/>
            <person name="Lin Y.F."/>
            <person name="Huang M.D."/>
            <person name="Li C.Y."/>
            <person name="Huang L."/>
            <person name="Wang Z.W."/>
            <person name="Zhao X."/>
            <person name="Zhong W.Y."/>
            <person name="Peng D.H."/>
            <person name="Ahmad S."/>
            <person name="Lan S."/>
            <person name="Zhang J.S."/>
            <person name="Tsai W.C."/>
            <person name="Van de Peer Y."/>
            <person name="Liu Z.J."/>
        </authorList>
    </citation>
    <scope>NUCLEOTIDE SEQUENCE</scope>
    <source>
        <strain evidence="2">CP</strain>
    </source>
</reference>
<organism evidence="2 3">
    <name type="scientific">Acorus calamus</name>
    <name type="common">Sweet flag</name>
    <dbReference type="NCBI Taxonomy" id="4465"/>
    <lineage>
        <taxon>Eukaryota</taxon>
        <taxon>Viridiplantae</taxon>
        <taxon>Streptophyta</taxon>
        <taxon>Embryophyta</taxon>
        <taxon>Tracheophyta</taxon>
        <taxon>Spermatophyta</taxon>
        <taxon>Magnoliopsida</taxon>
        <taxon>Liliopsida</taxon>
        <taxon>Acoraceae</taxon>
        <taxon>Acorus</taxon>
    </lineage>
</organism>
<sequence>MALRPLDNLPVTTPEKPKKPNKTAALNACDCRVNDENTVPSAVTDPSIEYIDSEQLKSLPDPATNIEGQNHDVIGEINEESKERPVQDLDHGIRRHLHLLQPSPALSIITIYPTT</sequence>
<keyword evidence="3" id="KW-1185">Reference proteome</keyword>
<evidence type="ECO:0000256" key="1">
    <source>
        <dbReference type="SAM" id="MobiDB-lite"/>
    </source>
</evidence>
<feature type="region of interest" description="Disordered" evidence="1">
    <location>
        <begin position="1"/>
        <end position="23"/>
    </location>
</feature>
<comment type="caution">
    <text evidence="2">The sequence shown here is derived from an EMBL/GenBank/DDBJ whole genome shotgun (WGS) entry which is preliminary data.</text>
</comment>
<protein>
    <submittedName>
        <fullName evidence="2">Uncharacterized protein</fullName>
    </submittedName>
</protein>
<dbReference type="AlphaFoldDB" id="A0AAV9CVJ1"/>
<reference evidence="2" key="2">
    <citation type="submission" date="2023-06" db="EMBL/GenBank/DDBJ databases">
        <authorList>
            <person name="Ma L."/>
            <person name="Liu K.-W."/>
            <person name="Li Z."/>
            <person name="Hsiao Y.-Y."/>
            <person name="Qi Y."/>
            <person name="Fu T."/>
            <person name="Tang G."/>
            <person name="Zhang D."/>
            <person name="Sun W.-H."/>
            <person name="Liu D.-K."/>
            <person name="Li Y."/>
            <person name="Chen G.-Z."/>
            <person name="Liu X.-D."/>
            <person name="Liao X.-Y."/>
            <person name="Jiang Y.-T."/>
            <person name="Yu X."/>
            <person name="Hao Y."/>
            <person name="Huang J."/>
            <person name="Zhao X.-W."/>
            <person name="Ke S."/>
            <person name="Chen Y.-Y."/>
            <person name="Wu W.-L."/>
            <person name="Hsu J.-L."/>
            <person name="Lin Y.-F."/>
            <person name="Huang M.-D."/>
            <person name="Li C.-Y."/>
            <person name="Huang L."/>
            <person name="Wang Z.-W."/>
            <person name="Zhao X."/>
            <person name="Zhong W.-Y."/>
            <person name="Peng D.-H."/>
            <person name="Ahmad S."/>
            <person name="Lan S."/>
            <person name="Zhang J.-S."/>
            <person name="Tsai W.-C."/>
            <person name="Van De Peer Y."/>
            <person name="Liu Z.-J."/>
        </authorList>
    </citation>
    <scope>NUCLEOTIDE SEQUENCE</scope>
    <source>
        <strain evidence="2">CP</strain>
        <tissue evidence="2">Leaves</tissue>
    </source>
</reference>